<reference evidence="4 6" key="1">
    <citation type="journal article" date="2012" name="Nature">
        <title>Algal genomes reveal evolutionary mosaicism and the fate of nucleomorphs.</title>
        <authorList>
            <consortium name="DOE Joint Genome Institute"/>
            <person name="Curtis B.A."/>
            <person name="Tanifuji G."/>
            <person name="Burki F."/>
            <person name="Gruber A."/>
            <person name="Irimia M."/>
            <person name="Maruyama S."/>
            <person name="Arias M.C."/>
            <person name="Ball S.G."/>
            <person name="Gile G.H."/>
            <person name="Hirakawa Y."/>
            <person name="Hopkins J.F."/>
            <person name="Kuo A."/>
            <person name="Rensing S.A."/>
            <person name="Schmutz J."/>
            <person name="Symeonidi A."/>
            <person name="Elias M."/>
            <person name="Eveleigh R.J."/>
            <person name="Herman E.K."/>
            <person name="Klute M.J."/>
            <person name="Nakayama T."/>
            <person name="Obornik M."/>
            <person name="Reyes-Prieto A."/>
            <person name="Armbrust E.V."/>
            <person name="Aves S.J."/>
            <person name="Beiko R.G."/>
            <person name="Coutinho P."/>
            <person name="Dacks J.B."/>
            <person name="Durnford D.G."/>
            <person name="Fast N.M."/>
            <person name="Green B.R."/>
            <person name="Grisdale C.J."/>
            <person name="Hempel F."/>
            <person name="Henrissat B."/>
            <person name="Hoppner M.P."/>
            <person name="Ishida K."/>
            <person name="Kim E."/>
            <person name="Koreny L."/>
            <person name="Kroth P.G."/>
            <person name="Liu Y."/>
            <person name="Malik S.B."/>
            <person name="Maier U.G."/>
            <person name="McRose D."/>
            <person name="Mock T."/>
            <person name="Neilson J.A."/>
            <person name="Onodera N.T."/>
            <person name="Poole A.M."/>
            <person name="Pritham E.J."/>
            <person name="Richards T.A."/>
            <person name="Rocap G."/>
            <person name="Roy S.W."/>
            <person name="Sarai C."/>
            <person name="Schaack S."/>
            <person name="Shirato S."/>
            <person name="Slamovits C.H."/>
            <person name="Spencer D.F."/>
            <person name="Suzuki S."/>
            <person name="Worden A.Z."/>
            <person name="Zauner S."/>
            <person name="Barry K."/>
            <person name="Bell C."/>
            <person name="Bharti A.K."/>
            <person name="Crow J.A."/>
            <person name="Grimwood J."/>
            <person name="Kramer R."/>
            <person name="Lindquist E."/>
            <person name="Lucas S."/>
            <person name="Salamov A."/>
            <person name="McFadden G.I."/>
            <person name="Lane C.E."/>
            <person name="Keeling P.J."/>
            <person name="Gray M.W."/>
            <person name="Grigoriev I.V."/>
            <person name="Archibald J.M."/>
        </authorList>
    </citation>
    <scope>NUCLEOTIDE SEQUENCE</scope>
    <source>
        <strain evidence="4 6">CCMP2712</strain>
    </source>
</reference>
<dbReference type="STRING" id="905079.L1IUH6"/>
<keyword evidence="2" id="KW-1133">Transmembrane helix</keyword>
<dbReference type="AlphaFoldDB" id="L1IUH6"/>
<dbReference type="GO" id="GO:0006487">
    <property type="term" value="P:protein N-linked glycosylation"/>
    <property type="evidence" value="ECO:0007669"/>
    <property type="project" value="UniProtKB-UniRule"/>
</dbReference>
<dbReference type="RefSeq" id="XP_005826737.1">
    <property type="nucleotide sequence ID" value="XM_005826680.1"/>
</dbReference>
<dbReference type="GeneID" id="17296448"/>
<comment type="function">
    <text evidence="2">Required for efficient N-glycosylation. Necessary for maintaining optimal levels of dolichol-linked oligosaccharides. Hydrolyzes dolichyl pyrophosphate at a very high rate and dolichyl monophosphate at a much lower rate. Does not act on phosphatidate.</text>
</comment>
<dbReference type="InterPro" id="IPR000326">
    <property type="entry name" value="PAP2/HPO"/>
</dbReference>
<comment type="pathway">
    <text evidence="2">Protein modification; protein glycosylation.</text>
</comment>
<organism evidence="4">
    <name type="scientific">Guillardia theta (strain CCMP2712)</name>
    <name type="common">Cryptophyte</name>
    <dbReference type="NCBI Taxonomy" id="905079"/>
    <lineage>
        <taxon>Eukaryota</taxon>
        <taxon>Cryptophyceae</taxon>
        <taxon>Pyrenomonadales</taxon>
        <taxon>Geminigeraceae</taxon>
        <taxon>Guillardia</taxon>
    </lineage>
</organism>
<dbReference type="InterPro" id="IPR036938">
    <property type="entry name" value="PAP2/HPO_sf"/>
</dbReference>
<dbReference type="eggNOG" id="KOG3146">
    <property type="taxonomic scope" value="Eukaryota"/>
</dbReference>
<comment type="catalytic activity">
    <reaction evidence="2">
        <text>a di-trans,poly-cis-dolichyl diphosphate + H2O = a di-trans,poly-cis-dolichyl phosphate + phosphate + H(+)</text>
        <dbReference type="Rhea" id="RHEA:14385"/>
        <dbReference type="Rhea" id="RHEA-COMP:19498"/>
        <dbReference type="Rhea" id="RHEA-COMP:19506"/>
        <dbReference type="ChEBI" id="CHEBI:15377"/>
        <dbReference type="ChEBI" id="CHEBI:15378"/>
        <dbReference type="ChEBI" id="CHEBI:43474"/>
        <dbReference type="ChEBI" id="CHEBI:57497"/>
        <dbReference type="ChEBI" id="CHEBI:57683"/>
        <dbReference type="EC" id="3.6.1.43"/>
    </reaction>
</comment>
<accession>L1IUH6</accession>
<keyword evidence="2" id="KW-0256">Endoplasmic reticulum</keyword>
<dbReference type="OrthoDB" id="302705at2759"/>
<dbReference type="Gene3D" id="1.20.144.10">
    <property type="entry name" value="Phosphatidic acid phosphatase type 2/haloperoxidase"/>
    <property type="match status" value="1"/>
</dbReference>
<reference evidence="5" key="3">
    <citation type="submission" date="2015-06" db="UniProtKB">
        <authorList>
            <consortium name="EnsemblProtists"/>
        </authorList>
    </citation>
    <scope>IDENTIFICATION</scope>
</reference>
<dbReference type="GO" id="GO:0047874">
    <property type="term" value="F:dolichyldiphosphatase activity"/>
    <property type="evidence" value="ECO:0007669"/>
    <property type="project" value="UniProtKB-UniRule"/>
</dbReference>
<gene>
    <name evidence="4" type="ORF">GUITHDRAFT_154363</name>
</gene>
<evidence type="ECO:0000259" key="3">
    <source>
        <dbReference type="SMART" id="SM00014"/>
    </source>
</evidence>
<dbReference type="HOGENOM" id="CLU_074922_0_2_1"/>
<name>L1IUH6_GUITC</name>
<feature type="transmembrane region" description="Helical" evidence="2">
    <location>
        <begin position="64"/>
        <end position="84"/>
    </location>
</feature>
<dbReference type="EMBL" id="JH993037">
    <property type="protein sequence ID" value="EKX39757.1"/>
    <property type="molecule type" value="Genomic_DNA"/>
</dbReference>
<dbReference type="GO" id="GO:0005789">
    <property type="term" value="C:endoplasmic reticulum membrane"/>
    <property type="evidence" value="ECO:0007669"/>
    <property type="project" value="UniProtKB-SubCell"/>
</dbReference>
<keyword evidence="1 2" id="KW-0378">Hydrolase</keyword>
<keyword evidence="2" id="KW-0472">Membrane</keyword>
<protein>
    <recommendedName>
        <fullName evidence="2">Dolichyldiphosphatase</fullName>
        <ecNumber evidence="2">3.6.1.43</ecNumber>
    </recommendedName>
</protein>
<dbReference type="KEGG" id="gtt:GUITHDRAFT_154363"/>
<feature type="transmembrane region" description="Helical" evidence="2">
    <location>
        <begin position="96"/>
        <end position="115"/>
    </location>
</feature>
<evidence type="ECO:0000313" key="5">
    <source>
        <dbReference type="EnsemblProtists" id="EKX39757"/>
    </source>
</evidence>
<feature type="domain" description="Phosphatidic acid phosphatase type 2/haloperoxidase" evidence="3">
    <location>
        <begin position="22"/>
        <end position="136"/>
    </location>
</feature>
<dbReference type="SUPFAM" id="SSF48317">
    <property type="entry name" value="Acid phosphatase/Vanadium-dependent haloperoxidase"/>
    <property type="match status" value="1"/>
</dbReference>
<comment type="similarity">
    <text evidence="2">Belongs to the dolichyldiphosphatase family.</text>
</comment>
<evidence type="ECO:0000256" key="1">
    <source>
        <dbReference type="ARBA" id="ARBA00022801"/>
    </source>
</evidence>
<proteinExistence type="inferred from homology"/>
<reference evidence="6" key="2">
    <citation type="submission" date="2012-11" db="EMBL/GenBank/DDBJ databases">
        <authorList>
            <person name="Kuo A."/>
            <person name="Curtis B.A."/>
            <person name="Tanifuji G."/>
            <person name="Burki F."/>
            <person name="Gruber A."/>
            <person name="Irimia M."/>
            <person name="Maruyama S."/>
            <person name="Arias M.C."/>
            <person name="Ball S.G."/>
            <person name="Gile G.H."/>
            <person name="Hirakawa Y."/>
            <person name="Hopkins J.F."/>
            <person name="Rensing S.A."/>
            <person name="Schmutz J."/>
            <person name="Symeonidi A."/>
            <person name="Elias M."/>
            <person name="Eveleigh R.J."/>
            <person name="Herman E.K."/>
            <person name="Klute M.J."/>
            <person name="Nakayama T."/>
            <person name="Obornik M."/>
            <person name="Reyes-Prieto A."/>
            <person name="Armbrust E.V."/>
            <person name="Aves S.J."/>
            <person name="Beiko R.G."/>
            <person name="Coutinho P."/>
            <person name="Dacks J.B."/>
            <person name="Durnford D.G."/>
            <person name="Fast N.M."/>
            <person name="Green B.R."/>
            <person name="Grisdale C."/>
            <person name="Hempe F."/>
            <person name="Henrissat B."/>
            <person name="Hoppner M.P."/>
            <person name="Ishida K.-I."/>
            <person name="Kim E."/>
            <person name="Koreny L."/>
            <person name="Kroth P.G."/>
            <person name="Liu Y."/>
            <person name="Malik S.-B."/>
            <person name="Maier U.G."/>
            <person name="McRose D."/>
            <person name="Mock T."/>
            <person name="Neilson J.A."/>
            <person name="Onodera N.T."/>
            <person name="Poole A.M."/>
            <person name="Pritham E.J."/>
            <person name="Richards T.A."/>
            <person name="Rocap G."/>
            <person name="Roy S.W."/>
            <person name="Sarai C."/>
            <person name="Schaack S."/>
            <person name="Shirato S."/>
            <person name="Slamovits C.H."/>
            <person name="Spencer D.F."/>
            <person name="Suzuki S."/>
            <person name="Worden A.Z."/>
            <person name="Zauner S."/>
            <person name="Barry K."/>
            <person name="Bell C."/>
            <person name="Bharti A.K."/>
            <person name="Crow J.A."/>
            <person name="Grimwood J."/>
            <person name="Kramer R."/>
            <person name="Lindquist E."/>
            <person name="Lucas S."/>
            <person name="Salamov A."/>
            <person name="McFadden G.I."/>
            <person name="Lane C.E."/>
            <person name="Keeling P.J."/>
            <person name="Gray M.W."/>
            <person name="Grigoriev I.V."/>
            <person name="Archibald J.M."/>
        </authorList>
    </citation>
    <scope>NUCLEOTIDE SEQUENCE</scope>
    <source>
        <strain evidence="6">CCMP2712</strain>
    </source>
</reference>
<dbReference type="UniPathway" id="UPA00378"/>
<dbReference type="Proteomes" id="UP000011087">
    <property type="component" value="Unassembled WGS sequence"/>
</dbReference>
<comment type="subcellular location">
    <subcellularLocation>
        <location evidence="2">Endoplasmic reticulum membrane</location>
        <topology evidence="2">Multi-pass membrane protein</topology>
    </subcellularLocation>
</comment>
<evidence type="ECO:0000256" key="2">
    <source>
        <dbReference type="RuleBase" id="RU367078"/>
    </source>
</evidence>
<dbReference type="GO" id="GO:0008610">
    <property type="term" value="P:lipid biosynthetic process"/>
    <property type="evidence" value="ECO:0007669"/>
    <property type="project" value="TreeGrafter"/>
</dbReference>
<dbReference type="Pfam" id="PF01569">
    <property type="entry name" value="PAP2"/>
    <property type="match status" value="1"/>
</dbReference>
<dbReference type="PANTHER" id="PTHR11247">
    <property type="entry name" value="PALMITOYL-PROTEIN THIOESTERASE/DOLICHYLDIPHOSPHATASE 1"/>
    <property type="match status" value="1"/>
</dbReference>
<feature type="transmembrane region" description="Helical" evidence="2">
    <location>
        <begin position="121"/>
        <end position="144"/>
    </location>
</feature>
<dbReference type="SMART" id="SM00014">
    <property type="entry name" value="acidPPc"/>
    <property type="match status" value="1"/>
</dbReference>
<dbReference type="PANTHER" id="PTHR11247:SF1">
    <property type="entry name" value="DOLICHYLDIPHOSPHATASE 1"/>
    <property type="match status" value="1"/>
</dbReference>
<dbReference type="EC" id="3.6.1.43" evidence="2"/>
<sequence>MAPYFIVCALVTLIARCRELVVCFWLLGHILNEALNFFLKRLFKEQRPPGAPAVGFDGHGMPSAHSQFMGFYLVFSAAVILLRIKNVSMVYKLLPIAFNLLLSGAVVFGRVHLGFHTEAQVIVGLCVGVLFGGCYYTLLHFLIFPRFSDMAAWGISRFLMLRDCKHVDNVIQSEYDFYTSRQKKRG</sequence>
<keyword evidence="2" id="KW-0812">Transmembrane</keyword>
<dbReference type="EnsemblProtists" id="EKX39757">
    <property type="protein sequence ID" value="EKX39757"/>
    <property type="gene ID" value="GUITHDRAFT_154363"/>
</dbReference>
<keyword evidence="6" id="KW-1185">Reference proteome</keyword>
<dbReference type="OMA" id="VYATLIW"/>
<evidence type="ECO:0000313" key="4">
    <source>
        <dbReference type="EMBL" id="EKX39757.1"/>
    </source>
</evidence>
<dbReference type="PaxDb" id="55529-EKX39757"/>
<evidence type="ECO:0000313" key="6">
    <source>
        <dbReference type="Proteomes" id="UP000011087"/>
    </source>
</evidence>